<sequence>MSTAEVTAAPAEEYTPELRADDARALVKRCALWGAGAGLLPFPLLDVALVTGVQVKMIYELSKLYDVPFSENRAKAIIGSLANTVVPGTAAAGLVGGVASLVKSVPVVGTVIGLAVSPTVSYAVTYAIGRVFIQHFETGGTLLNFNPDQLREHFKAEFEAAKADAPSTVEAAKAAADTKTEAKPAATKAS</sequence>
<keyword evidence="4" id="KW-0472">Membrane</keyword>
<keyword evidence="2" id="KW-0812">Transmembrane</keyword>
<dbReference type="EMBL" id="CP003239">
    <property type="protein sequence ID" value="AFK57209.1"/>
    <property type="molecule type" value="Genomic_DNA"/>
</dbReference>
<gene>
    <name evidence="6" type="ordered locus">TMO_c0599</name>
</gene>
<reference evidence="6 7" key="1">
    <citation type="journal article" date="2012" name="J. Am. Chem. Soc.">
        <title>Bacterial biosynthesis and maturation of the didemnin anti-cancer agents.</title>
        <authorList>
            <person name="Xu Y."/>
            <person name="Kersten R.D."/>
            <person name="Nam S.J."/>
            <person name="Lu L."/>
            <person name="Al-Suwailem A.M."/>
            <person name="Zheng H."/>
            <person name="Fenical W."/>
            <person name="Dorrestein P.C."/>
            <person name="Moore B.S."/>
            <person name="Qian P.Y."/>
        </authorList>
    </citation>
    <scope>NUCLEOTIDE SEQUENCE [LARGE SCALE GENOMIC DNA]</scope>
    <source>
        <strain evidence="6 7">KA081020-065</strain>
    </source>
</reference>
<name>I3TWS1_TISMK</name>
<evidence type="ECO:0000256" key="2">
    <source>
        <dbReference type="ARBA" id="ARBA00022692"/>
    </source>
</evidence>
<keyword evidence="3" id="KW-1133">Transmembrane helix</keyword>
<proteinExistence type="predicted"/>
<dbReference type="AlphaFoldDB" id="I3TWS1"/>
<keyword evidence="6" id="KW-0614">Plasmid</keyword>
<dbReference type="Pfam" id="PF05128">
    <property type="entry name" value="DUF697"/>
    <property type="match status" value="1"/>
</dbReference>
<evidence type="ECO:0000256" key="5">
    <source>
        <dbReference type="SAM" id="MobiDB-lite"/>
    </source>
</evidence>
<evidence type="ECO:0000256" key="3">
    <source>
        <dbReference type="ARBA" id="ARBA00022989"/>
    </source>
</evidence>
<protein>
    <submittedName>
        <fullName evidence="6">GTPase domain-containing protein</fullName>
    </submittedName>
</protein>
<dbReference type="RefSeq" id="WP_014748198.1">
    <property type="nucleotide sequence ID" value="NC_017958.1"/>
</dbReference>
<dbReference type="KEGG" id="tmo:TMO_c0599"/>
<keyword evidence="7" id="KW-1185">Reference proteome</keyword>
<dbReference type="InterPro" id="IPR021147">
    <property type="entry name" value="DUF697"/>
</dbReference>
<evidence type="ECO:0000313" key="7">
    <source>
        <dbReference type="Proteomes" id="UP000005258"/>
    </source>
</evidence>
<dbReference type="HOGENOM" id="CLU_076562_1_0_5"/>
<feature type="region of interest" description="Disordered" evidence="5">
    <location>
        <begin position="169"/>
        <end position="190"/>
    </location>
</feature>
<organism evidence="6 7">
    <name type="scientific">Tistrella mobilis (strain KA081020-065)</name>
    <dbReference type="NCBI Taxonomy" id="1110502"/>
    <lineage>
        <taxon>Bacteria</taxon>
        <taxon>Pseudomonadati</taxon>
        <taxon>Pseudomonadota</taxon>
        <taxon>Alphaproteobacteria</taxon>
        <taxon>Geminicoccales</taxon>
        <taxon>Geminicoccaceae</taxon>
        <taxon>Tistrella</taxon>
    </lineage>
</organism>
<dbReference type="GO" id="GO:0016020">
    <property type="term" value="C:membrane"/>
    <property type="evidence" value="ECO:0007669"/>
    <property type="project" value="UniProtKB-SubCell"/>
</dbReference>
<comment type="subcellular location">
    <subcellularLocation>
        <location evidence="1">Membrane</location>
        <topology evidence="1">Multi-pass membrane protein</topology>
    </subcellularLocation>
</comment>
<evidence type="ECO:0000256" key="1">
    <source>
        <dbReference type="ARBA" id="ARBA00004141"/>
    </source>
</evidence>
<accession>I3TWS1</accession>
<dbReference type="Proteomes" id="UP000005258">
    <property type="component" value="Plasmid pTM3"/>
</dbReference>
<dbReference type="PATRIC" id="fig|1110502.3.peg.5476"/>
<evidence type="ECO:0000313" key="6">
    <source>
        <dbReference type="EMBL" id="AFK57209.1"/>
    </source>
</evidence>
<geneLocation type="plasmid" evidence="6 7">
    <name>pTM3</name>
</geneLocation>
<evidence type="ECO:0000256" key="4">
    <source>
        <dbReference type="ARBA" id="ARBA00023136"/>
    </source>
</evidence>